<dbReference type="InterPro" id="IPR051263">
    <property type="entry name" value="C-type_cytochrome_biogenesis"/>
</dbReference>
<sequence length="410" mass="43955">MTLLWVSIALMAALMLLFFILPLHLSRKSEDHVELSALNTRVFNEHLAQLEQDLADQVIEQDAFDAQKRELEDRYLLDMEGIKSASEQQSSKSGIAGLLVVGVFAIVSSVAIYWKLGAVEDLKMAENLKGVAGLSEQELLTRLEDQLKADPGSLEGQLLLARTYLTLGRSADAVTPLRAALALSKGAEGEAMIMAQLAQSLYFSNPSVITEEEEALIDGALELDPQEPTALGVSGIFAFEQANYEKAIQQWQKILALVEEGPNAESLRQGIKTAKSRLAAQNGEVVEDDSAKPAGASAVAIQVAVGVTEEVMQAFSPDTRVFVYARHANGPKMPLAIQSLNLGALPVSLQLDDSTSMAGMAKLSDAQQVQIVARISVSGSAMPSEGDVQVVSKAIDMNAIPDVVVLELSQ</sequence>
<dbReference type="PROSITE" id="PS50141">
    <property type="entry name" value="A_DEAMIN_EDITASE"/>
    <property type="match status" value="1"/>
</dbReference>
<dbReference type="InterPro" id="IPR056412">
    <property type="entry name" value="Ig_CycH"/>
</dbReference>
<evidence type="ECO:0000259" key="6">
    <source>
        <dbReference type="PROSITE" id="PS50141"/>
    </source>
</evidence>
<keyword evidence="3" id="KW-0201">Cytochrome c-type biogenesis</keyword>
<dbReference type="InterPro" id="IPR011990">
    <property type="entry name" value="TPR-like_helical_dom_sf"/>
</dbReference>
<keyword evidence="5" id="KW-0472">Membrane</keyword>
<dbReference type="SUPFAM" id="SSF48452">
    <property type="entry name" value="TPR-like"/>
    <property type="match status" value="1"/>
</dbReference>
<dbReference type="GO" id="GO:0005886">
    <property type="term" value="C:plasma membrane"/>
    <property type="evidence" value="ECO:0007669"/>
    <property type="project" value="TreeGrafter"/>
</dbReference>
<gene>
    <name evidence="7" type="primary">ccmI</name>
    <name evidence="7" type="ORF">GCM10007876_28580</name>
</gene>
<evidence type="ECO:0000256" key="2">
    <source>
        <dbReference type="ARBA" id="ARBA00022737"/>
    </source>
</evidence>
<dbReference type="RefSeq" id="WP_284382347.1">
    <property type="nucleotide sequence ID" value="NZ_BSNM01000015.1"/>
</dbReference>
<reference evidence="7" key="1">
    <citation type="journal article" date="2014" name="Int. J. Syst. Evol. Microbiol.">
        <title>Complete genome sequence of Corynebacterium casei LMG S-19264T (=DSM 44701T), isolated from a smear-ripened cheese.</title>
        <authorList>
            <consortium name="US DOE Joint Genome Institute (JGI-PGF)"/>
            <person name="Walter F."/>
            <person name="Albersmeier A."/>
            <person name="Kalinowski J."/>
            <person name="Ruckert C."/>
        </authorList>
    </citation>
    <scope>NUCLEOTIDE SEQUENCE</scope>
    <source>
        <strain evidence="7">NBRC 110071</strain>
    </source>
</reference>
<dbReference type="Pfam" id="PF23914">
    <property type="entry name" value="TPR_CcmH_CycH"/>
    <property type="match status" value="1"/>
</dbReference>
<proteinExistence type="predicted"/>
<dbReference type="Proteomes" id="UP001161389">
    <property type="component" value="Unassembled WGS sequence"/>
</dbReference>
<protein>
    <submittedName>
        <fullName evidence="7">C-type cytochrome biogenesis protein CcmI</fullName>
    </submittedName>
</protein>
<comment type="caution">
    <text evidence="7">The sequence shown here is derived from an EMBL/GenBank/DDBJ whole genome shotgun (WGS) entry which is preliminary data.</text>
</comment>
<evidence type="ECO:0000256" key="4">
    <source>
        <dbReference type="ARBA" id="ARBA00022803"/>
    </source>
</evidence>
<dbReference type="Pfam" id="PF23892">
    <property type="entry name" value="Ig_CycH"/>
    <property type="match status" value="1"/>
</dbReference>
<feature type="transmembrane region" description="Helical" evidence="5">
    <location>
        <begin position="93"/>
        <end position="114"/>
    </location>
</feature>
<keyword evidence="8" id="KW-1185">Reference proteome</keyword>
<dbReference type="GO" id="GO:0006396">
    <property type="term" value="P:RNA processing"/>
    <property type="evidence" value="ECO:0007669"/>
    <property type="project" value="InterPro"/>
</dbReference>
<reference evidence="7" key="2">
    <citation type="submission" date="2023-01" db="EMBL/GenBank/DDBJ databases">
        <title>Draft genome sequence of Litoribrevibacter albus strain NBRC 110071.</title>
        <authorList>
            <person name="Sun Q."/>
            <person name="Mori K."/>
        </authorList>
    </citation>
    <scope>NUCLEOTIDE SEQUENCE</scope>
    <source>
        <strain evidence="7">NBRC 110071</strain>
    </source>
</reference>
<dbReference type="AlphaFoldDB" id="A0AA37SBS4"/>
<evidence type="ECO:0000313" key="7">
    <source>
        <dbReference type="EMBL" id="GLQ32379.1"/>
    </source>
</evidence>
<dbReference type="PANTHER" id="PTHR47870">
    <property type="entry name" value="CYTOCHROME C-TYPE BIOGENESIS PROTEIN CCMH"/>
    <property type="match status" value="1"/>
</dbReference>
<dbReference type="InterPro" id="IPR002466">
    <property type="entry name" value="A_deamin"/>
</dbReference>
<dbReference type="GO" id="GO:0003723">
    <property type="term" value="F:RNA binding"/>
    <property type="evidence" value="ECO:0007669"/>
    <property type="project" value="InterPro"/>
</dbReference>
<organism evidence="7 8">
    <name type="scientific">Litoribrevibacter albus</name>
    <dbReference type="NCBI Taxonomy" id="1473156"/>
    <lineage>
        <taxon>Bacteria</taxon>
        <taxon>Pseudomonadati</taxon>
        <taxon>Pseudomonadota</taxon>
        <taxon>Gammaproteobacteria</taxon>
        <taxon>Oceanospirillales</taxon>
        <taxon>Oceanospirillaceae</taxon>
        <taxon>Litoribrevibacter</taxon>
    </lineage>
</organism>
<dbReference type="InterPro" id="IPR017560">
    <property type="entry name" value="Cyt_c_biogenesis_CcmI"/>
</dbReference>
<evidence type="ECO:0000256" key="3">
    <source>
        <dbReference type="ARBA" id="ARBA00022748"/>
    </source>
</evidence>
<dbReference type="InterPro" id="IPR056413">
    <property type="entry name" value="TPR_CcmH_CycH"/>
</dbReference>
<keyword evidence="2" id="KW-0677">Repeat</keyword>
<dbReference type="GO" id="GO:0004000">
    <property type="term" value="F:adenosine deaminase activity"/>
    <property type="evidence" value="ECO:0007669"/>
    <property type="project" value="InterPro"/>
</dbReference>
<dbReference type="Gene3D" id="1.25.40.10">
    <property type="entry name" value="Tetratricopeptide repeat domain"/>
    <property type="match status" value="1"/>
</dbReference>
<dbReference type="EMBL" id="BSNM01000015">
    <property type="protein sequence ID" value="GLQ32379.1"/>
    <property type="molecule type" value="Genomic_DNA"/>
</dbReference>
<feature type="transmembrane region" description="Helical" evidence="5">
    <location>
        <begin position="6"/>
        <end position="25"/>
    </location>
</feature>
<evidence type="ECO:0000313" key="8">
    <source>
        <dbReference type="Proteomes" id="UP001161389"/>
    </source>
</evidence>
<name>A0AA37SBS4_9GAMM</name>
<feature type="domain" description="A to I editase" evidence="6">
    <location>
        <begin position="1"/>
        <end position="143"/>
    </location>
</feature>
<keyword evidence="4" id="KW-0802">TPR repeat</keyword>
<dbReference type="GO" id="GO:0030313">
    <property type="term" value="C:cell envelope"/>
    <property type="evidence" value="ECO:0007669"/>
    <property type="project" value="UniProtKB-SubCell"/>
</dbReference>
<keyword evidence="5" id="KW-1133">Transmembrane helix</keyword>
<dbReference type="GO" id="GO:0017004">
    <property type="term" value="P:cytochrome complex assembly"/>
    <property type="evidence" value="ECO:0007669"/>
    <property type="project" value="UniProtKB-KW"/>
</dbReference>
<evidence type="ECO:0000256" key="1">
    <source>
        <dbReference type="ARBA" id="ARBA00004196"/>
    </source>
</evidence>
<comment type="subcellular location">
    <subcellularLocation>
        <location evidence="1">Cell envelope</location>
    </subcellularLocation>
</comment>
<evidence type="ECO:0000256" key="5">
    <source>
        <dbReference type="SAM" id="Phobius"/>
    </source>
</evidence>
<dbReference type="PANTHER" id="PTHR47870:SF4">
    <property type="entry name" value="CYTOCHROME C-TYPE BIOGENESIS PROTEIN CYCH"/>
    <property type="match status" value="1"/>
</dbReference>
<dbReference type="NCBIfam" id="TIGR03142">
    <property type="entry name" value="cytochro_ccmI"/>
    <property type="match status" value="1"/>
</dbReference>
<accession>A0AA37SBS4</accession>
<keyword evidence="5" id="KW-0812">Transmembrane</keyword>